<evidence type="ECO:0000313" key="3">
    <source>
        <dbReference type="Proteomes" id="UP001269144"/>
    </source>
</evidence>
<keyword evidence="3" id="KW-1185">Reference proteome</keyword>
<reference evidence="3" key="1">
    <citation type="submission" date="2023-07" db="EMBL/GenBank/DDBJ databases">
        <title>Paracoccus sp. MBLB3053 whole genome sequence.</title>
        <authorList>
            <person name="Hwang C.Y."/>
            <person name="Cho E.-S."/>
            <person name="Seo M.-J."/>
        </authorList>
    </citation>
    <scope>NUCLEOTIDE SEQUENCE [LARGE SCALE GENOMIC DNA]</scope>
    <source>
        <strain evidence="3">MBLB3053</strain>
    </source>
</reference>
<comment type="caution">
    <text evidence="2">The sequence shown here is derived from an EMBL/GenBank/DDBJ whole genome shotgun (WGS) entry which is preliminary data.</text>
</comment>
<accession>A0ABU2HMZ0</accession>
<dbReference type="RefSeq" id="WP_311158598.1">
    <property type="nucleotide sequence ID" value="NZ_JAVQLW010000001.1"/>
</dbReference>
<name>A0ABU2HMZ0_9RHOB</name>
<protein>
    <submittedName>
        <fullName evidence="2">Uncharacterized protein</fullName>
    </submittedName>
</protein>
<feature type="signal peptide" evidence="1">
    <location>
        <begin position="1"/>
        <end position="21"/>
    </location>
</feature>
<dbReference type="Proteomes" id="UP001269144">
    <property type="component" value="Unassembled WGS sequence"/>
</dbReference>
<gene>
    <name evidence="2" type="ORF">RGQ15_02285</name>
</gene>
<evidence type="ECO:0000313" key="2">
    <source>
        <dbReference type="EMBL" id="MDS9466403.1"/>
    </source>
</evidence>
<dbReference type="EMBL" id="JAVQLW010000001">
    <property type="protein sequence ID" value="MDS9466403.1"/>
    <property type="molecule type" value="Genomic_DNA"/>
</dbReference>
<feature type="chain" id="PRO_5047494110" evidence="1">
    <location>
        <begin position="22"/>
        <end position="115"/>
    </location>
</feature>
<proteinExistence type="predicted"/>
<keyword evidence="1" id="KW-0732">Signal</keyword>
<evidence type="ECO:0000256" key="1">
    <source>
        <dbReference type="SAM" id="SignalP"/>
    </source>
</evidence>
<sequence>MFNWVGISLAATLLLAGPVLAQDQNNVPYREKVNLKVGQAMVIHGKRGECGQLPPKSELKPIKFKTGHVQFGKPGTRMSNSCKGPTPVYEAIFVAERAGREVIELYGDPISITVK</sequence>
<organism evidence="2 3">
    <name type="scientific">Paracoccus aurantius</name>
    <dbReference type="NCBI Taxonomy" id="3073814"/>
    <lineage>
        <taxon>Bacteria</taxon>
        <taxon>Pseudomonadati</taxon>
        <taxon>Pseudomonadota</taxon>
        <taxon>Alphaproteobacteria</taxon>
        <taxon>Rhodobacterales</taxon>
        <taxon>Paracoccaceae</taxon>
        <taxon>Paracoccus</taxon>
    </lineage>
</organism>